<dbReference type="PROSITE" id="PS50004">
    <property type="entry name" value="C2"/>
    <property type="match status" value="1"/>
</dbReference>
<dbReference type="Pfam" id="PF00168">
    <property type="entry name" value="C2"/>
    <property type="match status" value="1"/>
</dbReference>
<dbReference type="InterPro" id="IPR056290">
    <property type="entry name" value="CEPT76/DRC7_peptidase-like_dom"/>
</dbReference>
<protein>
    <recommendedName>
        <fullName evidence="2">C2 domain-containing protein</fullName>
    </recommendedName>
</protein>
<accession>A0A9D4SKM7</accession>
<reference evidence="3" key="1">
    <citation type="submission" date="2020-06" db="EMBL/GenBank/DDBJ databases">
        <authorList>
            <person name="Ji K."/>
            <person name="Li J."/>
        </authorList>
    </citation>
    <scope>NUCLEOTIDE SEQUENCE</scope>
    <source>
        <strain evidence="3">JKM2019</strain>
        <tissue evidence="3">Whole body</tissue>
    </source>
</reference>
<feature type="region of interest" description="Disordered" evidence="1">
    <location>
        <begin position="117"/>
        <end position="154"/>
    </location>
</feature>
<evidence type="ECO:0000313" key="3">
    <source>
        <dbReference type="EMBL" id="KAH7645954.1"/>
    </source>
</evidence>
<dbReference type="CDD" id="cd00030">
    <property type="entry name" value="C2"/>
    <property type="match status" value="1"/>
</dbReference>
<dbReference type="PANTHER" id="PTHR20837">
    <property type="entry name" value="CENTROSOMAL PROTEIN-RELATED"/>
    <property type="match status" value="1"/>
</dbReference>
<sequence>MDKSFEVQGNLNGKYRKAVRSKILKRIYDKNILDPFEDPENNSNEPNQNDASSSSQLLIPDDSSIDQKIRRRLSNDWRKTLERVLNCSDGYLDNKLEISRKDAIQFFINNVWQDDCEESDGGDDEYPNETSKNRRKGKNNKKRSKQRSTQSSVHRAVQFYEDSDQVPVVRRARIPWSHHNQQHKKIDINHILTVEFDAAITDDDEIDTLQHFIGRRAVSRLIKEQIEFNQFFRIHIMDSFQERFVFYEPGASAFQDLMLSRHNDLVQKSKLFPLLARSLIFILNVPDKSDPELCLNNKSFILSIGSIKLDLWKHPTMSNVDKNVKKLLLAFKKYENSISSHSNRMLDTMEQQIDSIANKLENSMPNDNKELIDDEIRMDLDLLQRLLEKHDKLIADRRQSLINLIQQWSLFQNNLDQYPDSDELHEIDLRLDEVETIDTEKESKQLKELVAKREKIHRLIVDVTKVNDSQLNKEKIFLCDGRLPGEPKFRPIELILPQKFSSSTSSSSSYCIEIMLGNKIVAAFENHHLNYRTFQTFWDLNYRSFPVPICLDPVYPTSLIITEGEEAFIANKLPKIRIKEKNNVAKTIKSIAEINIKSLPSSRINSRQRSIQIEETFQCLYDEIPSKKKSKNSVEGSLEFRMFWSSLPESNIDLDLFVMYDVEKRQIKQMAELKQIEQWLHDIRYQVDFSDSTKTEDHDDQLNYHRQIELMQLLLRQKYNLEIAALYEEKKLHLNKLTYPDVYDNHHQSSEDGSFCTTEKIEQNKRFQMMIQRQQGQVDYRFLPLTNTDVLFINDQTNNKLEKSSTNKLLDFIRLSSKQQFDRILGEDQNDDSVVIFQKLYSAIDDQSQLNSWYKAVTGVLTQIWEHSIKLDNKQTEPEIISLNEIIKEQTFDNVSGINFSWLDWLFKSPSVHNRKLNPSRRNRHKEALNISEAIEGEIQIHLLLQHAANVPLKINRREKSSDLLSQSCSFVEIKIDHNQQTMSTSFSDGSKPSWNESFKFKTKLIPTNHINLNLFSVKKHIDDSDPIKFDMSNDENSKLERCWLGQLQLPLYVLMFVPKLEGSFRLLSPYFLPIYTRSRKFDNLLNLNPSHRRPLTDDDDDNDDDDNDENSEKLSSIGSLSDISFSLFITMDPHIDWNSPLNINYQSIESTELLDYCKKWLQSLYQRFPRRRFICVVDNLEHRSVLATRFLAPLKPPTFDELSPIQFELKNEKKKAKLSKLAYKDHLYILLIIRYVSLISSLLESNQHIMNLSANRRFFDRWSKSNIWMDAYQFLTIRIGCQAEHAILLACFLQYMNKKAYIAIGTGLLDGPTAYVIIYPESIDTETNINSTIEGYDAKKKDVKNKWILIDAKRGRQFFVQDYHCTMISIDSIITPDNIYANVQKSTHPNSISYDLHRTNRWQPLFNPRNQSASVQNLDISIQPQTINYGSIRSDWAKLFEIKVETYLREQFMSWRRHQTGSYTQFNRFCMQIIKQLLPELERHTVLIDGNRSYSSKLAELEDLIQRNLKQILDVYEMISYPLNIVGHSAADLDQLSRLIYATNLHLTHFGHPNQVEYVISCYVHPYPSDLFSLWIFLAALTTKSIAST</sequence>
<dbReference type="GO" id="GO:0035869">
    <property type="term" value="C:ciliary transition zone"/>
    <property type="evidence" value="ECO:0007669"/>
    <property type="project" value="TreeGrafter"/>
</dbReference>
<feature type="region of interest" description="Disordered" evidence="1">
    <location>
        <begin position="1093"/>
        <end position="1116"/>
    </location>
</feature>
<evidence type="ECO:0000256" key="1">
    <source>
        <dbReference type="SAM" id="MobiDB-lite"/>
    </source>
</evidence>
<dbReference type="GO" id="GO:1905515">
    <property type="term" value="P:non-motile cilium assembly"/>
    <property type="evidence" value="ECO:0007669"/>
    <property type="project" value="TreeGrafter"/>
</dbReference>
<feature type="compositionally biased region" description="Basic residues" evidence="1">
    <location>
        <begin position="133"/>
        <end position="146"/>
    </location>
</feature>
<dbReference type="InterPro" id="IPR000008">
    <property type="entry name" value="C2_dom"/>
</dbReference>
<feature type="compositionally biased region" description="Polar residues" evidence="1">
    <location>
        <begin position="41"/>
        <end position="57"/>
    </location>
</feature>
<organism evidence="3">
    <name type="scientific">Dermatophagoides farinae</name>
    <name type="common">American house dust mite</name>
    <dbReference type="NCBI Taxonomy" id="6954"/>
    <lineage>
        <taxon>Eukaryota</taxon>
        <taxon>Metazoa</taxon>
        <taxon>Ecdysozoa</taxon>
        <taxon>Arthropoda</taxon>
        <taxon>Chelicerata</taxon>
        <taxon>Arachnida</taxon>
        <taxon>Acari</taxon>
        <taxon>Acariformes</taxon>
        <taxon>Sarcoptiformes</taxon>
        <taxon>Astigmata</taxon>
        <taxon>Psoroptidia</taxon>
        <taxon>Analgoidea</taxon>
        <taxon>Pyroglyphidae</taxon>
        <taxon>Dermatophagoidinae</taxon>
        <taxon>Dermatophagoides</taxon>
    </lineage>
</organism>
<dbReference type="GO" id="GO:1904491">
    <property type="term" value="P:protein localization to ciliary transition zone"/>
    <property type="evidence" value="ECO:0007669"/>
    <property type="project" value="TreeGrafter"/>
</dbReference>
<dbReference type="Pfam" id="PF24656">
    <property type="entry name" value="CEPT76_peptidase"/>
    <property type="match status" value="1"/>
</dbReference>
<dbReference type="Proteomes" id="UP000828236">
    <property type="component" value="Unassembled WGS sequence"/>
</dbReference>
<dbReference type="InterPro" id="IPR052434">
    <property type="entry name" value="Tectonic-like_complex_comp"/>
</dbReference>
<proteinExistence type="predicted"/>
<dbReference type="OrthoDB" id="2162143at2759"/>
<feature type="compositionally biased region" description="Acidic residues" evidence="1">
    <location>
        <begin position="117"/>
        <end position="127"/>
    </location>
</feature>
<reference evidence="3" key="2">
    <citation type="journal article" date="2021" name="World Allergy Organ. J.">
        <title>Chromosome-level assembly of Dermatophagoides farinae genome and transcriptome reveals two novel allergens Der f 37 and Der f 39.</title>
        <authorList>
            <person name="Chen J."/>
            <person name="Cai Z."/>
            <person name="Fan D."/>
            <person name="Hu J."/>
            <person name="Hou Y."/>
            <person name="He Y."/>
            <person name="Zhang Z."/>
            <person name="Zhao Z."/>
            <person name="Gao P."/>
            <person name="Hu W."/>
            <person name="Sun J."/>
            <person name="Li J."/>
            <person name="Ji K."/>
        </authorList>
    </citation>
    <scope>NUCLEOTIDE SEQUENCE</scope>
    <source>
        <strain evidence="3">JKM2019</strain>
    </source>
</reference>
<dbReference type="EMBL" id="SDOV01000001">
    <property type="protein sequence ID" value="KAH7645954.1"/>
    <property type="molecule type" value="Genomic_DNA"/>
</dbReference>
<comment type="caution">
    <text evidence="3">The sequence shown here is derived from an EMBL/GenBank/DDBJ whole genome shotgun (WGS) entry which is preliminary data.</text>
</comment>
<name>A0A9D4SKM7_DERFA</name>
<feature type="compositionally biased region" description="Acidic residues" evidence="1">
    <location>
        <begin position="1098"/>
        <end position="1110"/>
    </location>
</feature>
<evidence type="ECO:0000259" key="2">
    <source>
        <dbReference type="PROSITE" id="PS50004"/>
    </source>
</evidence>
<feature type="domain" description="C2" evidence="2">
    <location>
        <begin position="921"/>
        <end position="1065"/>
    </location>
</feature>
<gene>
    <name evidence="3" type="ORF">HUG17_1492</name>
</gene>
<dbReference type="PANTHER" id="PTHR20837:SF0">
    <property type="entry name" value="COILED-COIL AND C2 DOMAIN-CONTAINING PROTEIN 2A"/>
    <property type="match status" value="1"/>
</dbReference>
<feature type="region of interest" description="Disordered" evidence="1">
    <location>
        <begin position="34"/>
        <end position="63"/>
    </location>
</feature>